<reference evidence="1" key="1">
    <citation type="submission" date="2024-09" db="EMBL/GenBank/DDBJ databases">
        <title>Draft Genome Sequences of Neofusicoccum parvum.</title>
        <authorList>
            <person name="Ashida A."/>
            <person name="Camagna M."/>
            <person name="Tanaka A."/>
            <person name="Takemoto D."/>
        </authorList>
    </citation>
    <scope>NUCLEOTIDE SEQUENCE</scope>
    <source>
        <strain evidence="1">PPO83</strain>
    </source>
</reference>
<dbReference type="Proteomes" id="UP001165186">
    <property type="component" value="Unassembled WGS sequence"/>
</dbReference>
<organism evidence="1 2">
    <name type="scientific">Neofusicoccum parvum</name>
    <dbReference type="NCBI Taxonomy" id="310453"/>
    <lineage>
        <taxon>Eukaryota</taxon>
        <taxon>Fungi</taxon>
        <taxon>Dikarya</taxon>
        <taxon>Ascomycota</taxon>
        <taxon>Pezizomycotina</taxon>
        <taxon>Dothideomycetes</taxon>
        <taxon>Dothideomycetes incertae sedis</taxon>
        <taxon>Botryosphaeriales</taxon>
        <taxon>Botryosphaeriaceae</taxon>
        <taxon>Neofusicoccum</taxon>
    </lineage>
</organism>
<dbReference type="EMBL" id="BSXG01000023">
    <property type="protein sequence ID" value="GME25854.1"/>
    <property type="molecule type" value="Genomic_DNA"/>
</dbReference>
<sequence length="630" mass="69092">MMMWLFLATAFVLVPASSIAVPTNNSDSLPIVDLGYELYRAVDFNQTGGYYNFSNVRYAAPPVGDLRFRAPVPPEVNRSAIQDGMTTRICPNVRPAWMDASGQYLYEYVATGIFPAANSTIPSNSTTPVRVDDPRETEDCLFLDVIVPQSIFRRADQGNGAPVLVWIHGGGYALGSKTNEANPRGLLERSTNNDSDGFVYVAINYRLGAFGFLPLPLQQEEGKMNAGFYDQRMALEWVQNNIHLFGGDKNRVTVIGESGGGGSIMHQITAYGGHASTPFQQAITQSPGWLPYASAEKQEQTFQAFLEAANVSTLTEARTLSSQKLMDANFAQIVNAPYGQYTYGPAIDGIFITQDAKELLSRGLLDKSVNIMAATNADEGLLFTPPMANENAYLSFLQGYFPDALPSAFDYMANKLYPAVFDGSMGYTDNTGRASLAAGDIVINCNAYALNLAYDNFTHTYHFAVPPALHAQDTGYLFYKADDPLGDDSFAFTGQKNETVAYALQDYVINFTAQGVPGSPVDGLQGFPSYGENATVVLYPNGSVFDPDYYANKHMPMAMKLLPKDLLSFQVYSFPDDAPYAVQCDIEFVNDEAYRGWKDTEGGRKLQEDLKNFSTEAPVIMRKTHMVSSS</sequence>
<accession>A0ACB5RZA6</accession>
<comment type="caution">
    <text evidence="1">The sequence shown here is derived from an EMBL/GenBank/DDBJ whole genome shotgun (WGS) entry which is preliminary data.</text>
</comment>
<evidence type="ECO:0000313" key="2">
    <source>
        <dbReference type="Proteomes" id="UP001165186"/>
    </source>
</evidence>
<gene>
    <name evidence="1" type="primary">g2728</name>
    <name evidence="1" type="ORF">NpPPO83_00002728</name>
</gene>
<evidence type="ECO:0000313" key="1">
    <source>
        <dbReference type="EMBL" id="GME25854.1"/>
    </source>
</evidence>
<proteinExistence type="predicted"/>
<protein>
    <submittedName>
        <fullName evidence="1">Carboxylesterase family protein</fullName>
    </submittedName>
</protein>
<name>A0ACB5RZA6_9PEZI</name>
<keyword evidence="2" id="KW-1185">Reference proteome</keyword>